<reference evidence="1" key="1">
    <citation type="submission" date="2022-10" db="EMBL/GenBank/DDBJ databases">
        <title>Adaptive evolution leads to modifications in subtelomeric GC content in a zoonotic Cryptosporidium species.</title>
        <authorList>
            <person name="Li J."/>
            <person name="Feng Y."/>
            <person name="Xiao L."/>
        </authorList>
    </citation>
    <scope>NUCLEOTIDE SEQUENCE</scope>
    <source>
        <strain evidence="1">33844</strain>
    </source>
</reference>
<name>A0A9D5HZS6_9CRYT</name>
<organism evidence="1">
    <name type="scientific">Cryptosporidium canis</name>
    <dbReference type="NCBI Taxonomy" id="195482"/>
    <lineage>
        <taxon>Eukaryota</taxon>
        <taxon>Sar</taxon>
        <taxon>Alveolata</taxon>
        <taxon>Apicomplexa</taxon>
        <taxon>Conoidasida</taxon>
        <taxon>Coccidia</taxon>
        <taxon>Eucoccidiorida</taxon>
        <taxon>Eimeriorina</taxon>
        <taxon>Cryptosporidiidae</taxon>
        <taxon>Cryptosporidium</taxon>
    </lineage>
</organism>
<dbReference type="EMBL" id="JAPCXC010000010">
    <property type="protein sequence ID" value="KAJ1611942.1"/>
    <property type="molecule type" value="Genomic_DNA"/>
</dbReference>
<evidence type="ECO:0000313" key="1">
    <source>
        <dbReference type="EMBL" id="KAJ1611942.1"/>
    </source>
</evidence>
<gene>
    <name evidence="1" type="ORF">OJ253_751</name>
</gene>
<proteinExistence type="predicted"/>
<dbReference type="Proteomes" id="UP001067231">
    <property type="component" value="Unassembled WGS sequence"/>
</dbReference>
<comment type="caution">
    <text evidence="1">The sequence shown here is derived from an EMBL/GenBank/DDBJ whole genome shotgun (WGS) entry which is preliminary data.</text>
</comment>
<accession>A0A9D5HZS6</accession>
<protein>
    <submittedName>
        <fullName evidence="1">Uncharacterized protein</fullName>
    </submittedName>
</protein>
<sequence length="108" mass="11968">MQAVDTRSFEIADFGGAEEFLLSRKRIALSALPHPPYPRVIWYYSAVDNFQVIQGRLGFELGRRSVPDYDRLLQVSKTEGLGNFGPVFSSKTTAPCIPDCRVPSGNSS</sequence>
<dbReference type="AlphaFoldDB" id="A0A9D5HZS6"/>